<proteinExistence type="inferred from homology"/>
<gene>
    <name evidence="5" type="ORF">JIN83_13940</name>
</gene>
<feature type="compositionally biased region" description="Low complexity" evidence="4">
    <location>
        <begin position="120"/>
        <end position="136"/>
    </location>
</feature>
<name>A0AAE2SDA0_9BACT</name>
<evidence type="ECO:0000313" key="5">
    <source>
        <dbReference type="EMBL" id="MBK1856070.1"/>
    </source>
</evidence>
<reference evidence="5" key="1">
    <citation type="submission" date="2021-01" db="EMBL/GenBank/DDBJ databases">
        <title>Modified the classification status of verrucomicrobia.</title>
        <authorList>
            <person name="Feng X."/>
        </authorList>
    </citation>
    <scope>NUCLEOTIDE SEQUENCE</scope>
    <source>
        <strain evidence="5">5K15</strain>
    </source>
</reference>
<keyword evidence="3" id="KW-0175">Coiled coil</keyword>
<dbReference type="Pfam" id="PF02321">
    <property type="entry name" value="OEP"/>
    <property type="match status" value="2"/>
</dbReference>
<comment type="subcellular location">
    <subcellularLocation>
        <location evidence="2">Cell membrane</location>
        <topology evidence="2">Lipid-anchor</topology>
    </subcellularLocation>
</comment>
<evidence type="ECO:0000313" key="6">
    <source>
        <dbReference type="Proteomes" id="UP000634206"/>
    </source>
</evidence>
<keyword evidence="2" id="KW-0812">Transmembrane</keyword>
<protein>
    <submittedName>
        <fullName evidence="5">Efflux transporter outer membrane subunit</fullName>
    </submittedName>
</protein>
<comment type="similarity">
    <text evidence="1 2">Belongs to the outer membrane factor (OMF) (TC 1.B.17) family.</text>
</comment>
<dbReference type="PANTHER" id="PTHR30203">
    <property type="entry name" value="OUTER MEMBRANE CATION EFFLUX PROTEIN"/>
    <property type="match status" value="1"/>
</dbReference>
<keyword evidence="2" id="KW-0449">Lipoprotein</keyword>
<dbReference type="Proteomes" id="UP000634206">
    <property type="component" value="Unassembled WGS sequence"/>
</dbReference>
<dbReference type="SUPFAM" id="SSF56954">
    <property type="entry name" value="Outer membrane efflux proteins (OEP)"/>
    <property type="match status" value="1"/>
</dbReference>
<evidence type="ECO:0000256" key="1">
    <source>
        <dbReference type="ARBA" id="ARBA00007613"/>
    </source>
</evidence>
<dbReference type="GO" id="GO:0015562">
    <property type="term" value="F:efflux transmembrane transporter activity"/>
    <property type="evidence" value="ECO:0007669"/>
    <property type="project" value="InterPro"/>
</dbReference>
<comment type="caution">
    <text evidence="5">The sequence shown here is derived from an EMBL/GenBank/DDBJ whole genome shotgun (WGS) entry which is preliminary data.</text>
</comment>
<feature type="region of interest" description="Disordered" evidence="4">
    <location>
        <begin position="117"/>
        <end position="136"/>
    </location>
</feature>
<dbReference type="EMBL" id="JAENIG010000010">
    <property type="protein sequence ID" value="MBK1856070.1"/>
    <property type="molecule type" value="Genomic_DNA"/>
</dbReference>
<dbReference type="InterPro" id="IPR010131">
    <property type="entry name" value="MdtP/NodT-like"/>
</dbReference>
<evidence type="ECO:0000256" key="2">
    <source>
        <dbReference type="RuleBase" id="RU362097"/>
    </source>
</evidence>
<dbReference type="NCBIfam" id="TIGR01845">
    <property type="entry name" value="outer_NodT"/>
    <property type="match status" value="1"/>
</dbReference>
<keyword evidence="2" id="KW-0564">Palmitate</keyword>
<dbReference type="InterPro" id="IPR003423">
    <property type="entry name" value="OMP_efflux"/>
</dbReference>
<dbReference type="PANTHER" id="PTHR30203:SF31">
    <property type="entry name" value="RND EFFLUX SYSTEM, OUTER MEMBRANE LIPOPROTEIN, NODT"/>
    <property type="match status" value="1"/>
</dbReference>
<evidence type="ECO:0000256" key="4">
    <source>
        <dbReference type="SAM" id="MobiDB-lite"/>
    </source>
</evidence>
<keyword evidence="6" id="KW-1185">Reference proteome</keyword>
<dbReference type="RefSeq" id="WP_309490684.1">
    <property type="nucleotide sequence ID" value="NZ_JAENIG010000010.1"/>
</dbReference>
<keyword evidence="2" id="KW-1134">Transmembrane beta strand</keyword>
<keyword evidence="2" id="KW-0472">Membrane</keyword>
<dbReference type="PROSITE" id="PS51257">
    <property type="entry name" value="PROKAR_LIPOPROTEIN"/>
    <property type="match status" value="1"/>
</dbReference>
<dbReference type="AlphaFoldDB" id="A0AAE2SDA0"/>
<dbReference type="GO" id="GO:0005886">
    <property type="term" value="C:plasma membrane"/>
    <property type="evidence" value="ECO:0007669"/>
    <property type="project" value="UniProtKB-SubCell"/>
</dbReference>
<feature type="coiled-coil region" evidence="3">
    <location>
        <begin position="194"/>
        <end position="259"/>
    </location>
</feature>
<accession>A0AAE2SDA0</accession>
<dbReference type="Gene3D" id="2.20.200.10">
    <property type="entry name" value="Outer membrane efflux proteins (OEP)"/>
    <property type="match status" value="1"/>
</dbReference>
<evidence type="ECO:0000256" key="3">
    <source>
        <dbReference type="SAM" id="Coils"/>
    </source>
</evidence>
<dbReference type="Gene3D" id="1.20.1600.10">
    <property type="entry name" value="Outer membrane efflux proteins (OEP)"/>
    <property type="match status" value="1"/>
</dbReference>
<organism evidence="5 6">
    <name type="scientific">Oceaniferula flava</name>
    <dbReference type="NCBI Taxonomy" id="2800421"/>
    <lineage>
        <taxon>Bacteria</taxon>
        <taxon>Pseudomonadati</taxon>
        <taxon>Verrucomicrobiota</taxon>
        <taxon>Verrucomicrobiia</taxon>
        <taxon>Verrucomicrobiales</taxon>
        <taxon>Verrucomicrobiaceae</taxon>
        <taxon>Oceaniferula</taxon>
    </lineage>
</organism>
<sequence>MKRLDISWLTKPSLRSGMVLPLVVAGLTGCQTMDLSKQPTQPVKLPQSWQHGADFPQTQVNVDLAQWWSEFHDPVLTELIRDSLASNPDLKSAFSAVREARARRSIEKSGLLPTLNGVASASGSRSKDSSSSSTTYSSTEVYSAGLQASWEVDLFGKQQAAVAAAQADLASSVATRESVQASLTSEVALAYVTLRSAEARMKVVQENVKNFEQTYQLASWKEQAGQTDSLDAQQAKSNLEQLRSTLPSLEQTIGNAKNSLTLMAGKTPGALDKLLAKRSGKVPEPPRKLAVGIPADTVRQRPDVRSAGYSWLAAVYRTDAAEAEKMPSLTLSGSLGVDSDGLSKLLRPEQAAASVIAGLTAPIFDGGKIRSQIEVQSEQEEQAWQSYKSSVLTALSEVEDALIACQKNEQRAEITQRALQAAENAEQLARQSYEAGVEDIDTVLNTQRALLSIQEQVVTVQGDRSSSFVALYKALGGGWQR</sequence>